<dbReference type="Proteomes" id="UP001152798">
    <property type="component" value="Chromosome 2"/>
</dbReference>
<gene>
    <name evidence="3" type="ORF">NEZAVI_LOCUS4919</name>
</gene>
<evidence type="ECO:0000313" key="4">
    <source>
        <dbReference type="Proteomes" id="UP001152798"/>
    </source>
</evidence>
<evidence type="ECO:0000313" key="3">
    <source>
        <dbReference type="EMBL" id="CAH1394407.1"/>
    </source>
</evidence>
<sequence>MDRNSKPPVSKYLDTFFLDGAQKSEDRWSGNYKGSGVSPKTDDTSKYAQNNAVHGEVQEMFCNDVLDDIWGSDFPEDFSEDCIILEPKSESDDNDVQIISSTSDHADAKRDKGPQPNVDKRTAFSIDRFSQQSQVAKKSFSISATSKSIPTTSNSQNFTTEWLRNQLDKVNKDYSSLKEALIAKDGESSLLRGRLQDAEQEIQKIKQQWQTASSKERMKFEEQIKSLEKQLNTAKTQILFKSKEAESNLERYLEIKRLSIKDPEFTQVKSSNSRFRMFPTVIEPPAIQEQTGDVFVKKNKCEISTTKNVDAGILKLDTKPNMGKELEFFIHPDLFNEAALEFNFVIPPSTDYYPFNVMYKDIKEMPSDDSSCEPLNLYNIWKVKRESFGEIMSNVIDITNDSDSDSDSDKETPQKEKSLYELLTVSGLALKSVNDDFSPSKTIISKNKTLEDKNTFKKENGSDKKISQNVELVQKIRGSHPRLAYLGKSRYFTSLREIYLPLIEMCKSSSWEQKAVDEVFKHVKNMTRELYVAMCDPSVDAYFSTIHLRDNQIIDSCSDISELKLEYNIFSSKKWRDKEIYVDLRRGIALIKVLCDLDPKCMEIILNSALNKFPCELSAKPQKKPAFFYGKNGLCCSKNIMKQPSTVMKNKFGNDLSKQKKTEVKLDERLENPLQESFKKDQECSDECHNLENLSKVRKQIKIRNKQPRPVCYLIEPSEPLSWTFVDESIQTAPGNEYYMNFDEEEASSNVNITIVYADDDCKEKAASCFIENSDEEEVSDNQSPKINISKDHSSLVIKQSYMNPSGSNMHPVIHKEVKLKPRQFEEPSNKMPEDLKLAEFLKKEVNIELLDLNKMETTNQLNLLDSTIKKDQQGWVEAIKSPLLTINKKSPTRQMIVLRDNACCSDAEKEFLTCALSTFNKIKNNMKIGYSNEEDKGKKRKFSEDSSRHSKKLALDVLYAKDDVAERSCITIEIEGKLISENIKPIASHFSFKKKRDVRPLRKSIRDDAIPGTSKDEPNLDQEIEMEIQKIFNKPLEPKSNEKKKGKPKEIDSFNCDDLLKTDRLKYFSILAHSGDFLVLLFEIIREIGRKVYTTNFNYLFAVIINLIHTLLKNGNPGLIQRNFLFDILQEILYCRPSPIALLQINKLLVDVIPFQPFLTSLMCHNANSNHMVIDSEPVFFTRGACFIEVISNLIDYFMNESDWEIQIYCVRWLSYMYLIEKTTIEEWYLTQKTVYRRCHCLVLLTSMAVKIFETASSYYLRSCIENRLTYLLSCQLLEIIQSGVKILYVMIDFDKHFSENIGDRYGMFLRFLDTVKLIHRSPEQFKEFNTNNKDLDIVQLLLIEEKVVDSIAKSSKTSETINEMADLFSTHYDWPPKSFQGDNLFLSELSE</sequence>
<feature type="region of interest" description="Disordered" evidence="2">
    <location>
        <begin position="101"/>
        <end position="120"/>
    </location>
</feature>
<keyword evidence="4" id="KW-1185">Reference proteome</keyword>
<organism evidence="3 4">
    <name type="scientific">Nezara viridula</name>
    <name type="common">Southern green stink bug</name>
    <name type="synonym">Cimex viridulus</name>
    <dbReference type="NCBI Taxonomy" id="85310"/>
    <lineage>
        <taxon>Eukaryota</taxon>
        <taxon>Metazoa</taxon>
        <taxon>Ecdysozoa</taxon>
        <taxon>Arthropoda</taxon>
        <taxon>Hexapoda</taxon>
        <taxon>Insecta</taxon>
        <taxon>Pterygota</taxon>
        <taxon>Neoptera</taxon>
        <taxon>Paraneoptera</taxon>
        <taxon>Hemiptera</taxon>
        <taxon>Heteroptera</taxon>
        <taxon>Panheteroptera</taxon>
        <taxon>Pentatomomorpha</taxon>
        <taxon>Pentatomoidea</taxon>
        <taxon>Pentatomidae</taxon>
        <taxon>Pentatominae</taxon>
        <taxon>Nezara</taxon>
    </lineage>
</organism>
<dbReference type="OrthoDB" id="6631498at2759"/>
<feature type="coiled-coil region" evidence="1">
    <location>
        <begin position="188"/>
        <end position="244"/>
    </location>
</feature>
<feature type="region of interest" description="Disordered" evidence="2">
    <location>
        <begin position="25"/>
        <end position="46"/>
    </location>
</feature>
<protein>
    <submittedName>
        <fullName evidence="3">Uncharacterized protein</fullName>
    </submittedName>
</protein>
<evidence type="ECO:0000256" key="2">
    <source>
        <dbReference type="SAM" id="MobiDB-lite"/>
    </source>
</evidence>
<reference evidence="3" key="1">
    <citation type="submission" date="2022-01" db="EMBL/GenBank/DDBJ databases">
        <authorList>
            <person name="King R."/>
        </authorList>
    </citation>
    <scope>NUCLEOTIDE SEQUENCE</scope>
</reference>
<keyword evidence="1" id="KW-0175">Coiled coil</keyword>
<evidence type="ECO:0000256" key="1">
    <source>
        <dbReference type="SAM" id="Coils"/>
    </source>
</evidence>
<dbReference type="EMBL" id="OV725078">
    <property type="protein sequence ID" value="CAH1394407.1"/>
    <property type="molecule type" value="Genomic_DNA"/>
</dbReference>
<feature type="compositionally biased region" description="Basic and acidic residues" evidence="2">
    <location>
        <begin position="104"/>
        <end position="120"/>
    </location>
</feature>
<accession>A0A9P0EFW8</accession>
<name>A0A9P0EFW8_NEZVI</name>
<proteinExistence type="predicted"/>